<keyword evidence="2" id="KW-1185">Reference proteome</keyword>
<feature type="non-terminal residue" evidence="1">
    <location>
        <position position="1"/>
    </location>
</feature>
<dbReference type="EMBL" id="MU269076">
    <property type="protein sequence ID" value="KAH7903283.1"/>
    <property type="molecule type" value="Genomic_DNA"/>
</dbReference>
<protein>
    <submittedName>
        <fullName evidence="1">Uncharacterized protein</fullName>
    </submittedName>
</protein>
<reference evidence="1" key="1">
    <citation type="journal article" date="2021" name="New Phytol.">
        <title>Evolutionary innovations through gain and loss of genes in the ectomycorrhizal Boletales.</title>
        <authorList>
            <person name="Wu G."/>
            <person name="Miyauchi S."/>
            <person name="Morin E."/>
            <person name="Kuo A."/>
            <person name="Drula E."/>
            <person name="Varga T."/>
            <person name="Kohler A."/>
            <person name="Feng B."/>
            <person name="Cao Y."/>
            <person name="Lipzen A."/>
            <person name="Daum C."/>
            <person name="Hundley H."/>
            <person name="Pangilinan J."/>
            <person name="Johnson J."/>
            <person name="Barry K."/>
            <person name="LaButti K."/>
            <person name="Ng V."/>
            <person name="Ahrendt S."/>
            <person name="Min B."/>
            <person name="Choi I.G."/>
            <person name="Park H."/>
            <person name="Plett J.M."/>
            <person name="Magnuson J."/>
            <person name="Spatafora J.W."/>
            <person name="Nagy L.G."/>
            <person name="Henrissat B."/>
            <person name="Grigoriev I.V."/>
            <person name="Yang Z.L."/>
            <person name="Xu J."/>
            <person name="Martin F.M."/>
        </authorList>
    </citation>
    <scope>NUCLEOTIDE SEQUENCE</scope>
    <source>
        <strain evidence="1">ATCC 28755</strain>
    </source>
</reference>
<sequence>RVSFTFDSWTSDNGDPYLSMTGHYIDAPAKAPQDWELKCDQLTFTPIEGNHSGSNLSN</sequence>
<proteinExistence type="predicted"/>
<comment type="caution">
    <text evidence="1">The sequence shown here is derived from an EMBL/GenBank/DDBJ whole genome shotgun (WGS) entry which is preliminary data.</text>
</comment>
<name>A0ACB7ZSF8_9AGAM</name>
<gene>
    <name evidence="1" type="ORF">BJ138DRAFT_964298</name>
</gene>
<evidence type="ECO:0000313" key="2">
    <source>
        <dbReference type="Proteomes" id="UP000790377"/>
    </source>
</evidence>
<evidence type="ECO:0000313" key="1">
    <source>
        <dbReference type="EMBL" id="KAH7903283.1"/>
    </source>
</evidence>
<dbReference type="Proteomes" id="UP000790377">
    <property type="component" value="Unassembled WGS sequence"/>
</dbReference>
<feature type="non-terminal residue" evidence="1">
    <location>
        <position position="58"/>
    </location>
</feature>
<organism evidence="1 2">
    <name type="scientific">Hygrophoropsis aurantiaca</name>
    <dbReference type="NCBI Taxonomy" id="72124"/>
    <lineage>
        <taxon>Eukaryota</taxon>
        <taxon>Fungi</taxon>
        <taxon>Dikarya</taxon>
        <taxon>Basidiomycota</taxon>
        <taxon>Agaricomycotina</taxon>
        <taxon>Agaricomycetes</taxon>
        <taxon>Agaricomycetidae</taxon>
        <taxon>Boletales</taxon>
        <taxon>Coniophorineae</taxon>
        <taxon>Hygrophoropsidaceae</taxon>
        <taxon>Hygrophoropsis</taxon>
    </lineage>
</organism>
<accession>A0ACB7ZSF8</accession>